<dbReference type="Proteomes" id="UP001597261">
    <property type="component" value="Unassembled WGS sequence"/>
</dbReference>
<evidence type="ECO:0000313" key="2">
    <source>
        <dbReference type="Proteomes" id="UP001597261"/>
    </source>
</evidence>
<proteinExistence type="predicted"/>
<keyword evidence="2" id="KW-1185">Reference proteome</keyword>
<accession>A0ABW4IVQ5</accession>
<dbReference type="RefSeq" id="WP_381083755.1">
    <property type="nucleotide sequence ID" value="NZ_JBHUDX010000048.1"/>
</dbReference>
<name>A0ABW4IVQ5_9ACTN</name>
<dbReference type="EMBL" id="JBHUDX010000048">
    <property type="protein sequence ID" value="MFD1660040.1"/>
    <property type="molecule type" value="Genomic_DNA"/>
</dbReference>
<sequence length="48" mass="5250">MREGRTDTCLIQPDTPLRHPAEASLSVSALLALLAGHDARRGSRQQRP</sequence>
<comment type="caution">
    <text evidence="1">The sequence shown here is derived from an EMBL/GenBank/DDBJ whole genome shotgun (WGS) entry which is preliminary data.</text>
</comment>
<reference evidence="2" key="1">
    <citation type="journal article" date="2019" name="Int. J. Syst. Evol. Microbiol.">
        <title>The Global Catalogue of Microorganisms (GCM) 10K type strain sequencing project: providing services to taxonomists for standard genome sequencing and annotation.</title>
        <authorList>
            <consortium name="The Broad Institute Genomics Platform"/>
            <consortium name="The Broad Institute Genome Sequencing Center for Infectious Disease"/>
            <person name="Wu L."/>
            <person name="Ma J."/>
        </authorList>
    </citation>
    <scope>NUCLEOTIDE SEQUENCE [LARGE SCALE GENOMIC DNA]</scope>
    <source>
        <strain evidence="2">CGMCC 1.12470</strain>
    </source>
</reference>
<protein>
    <submittedName>
        <fullName evidence="1">Uncharacterized protein</fullName>
    </submittedName>
</protein>
<organism evidence="1 2">
    <name type="scientific">Streptomyces caeni</name>
    <dbReference type="NCBI Taxonomy" id="2307231"/>
    <lineage>
        <taxon>Bacteria</taxon>
        <taxon>Bacillati</taxon>
        <taxon>Actinomycetota</taxon>
        <taxon>Actinomycetes</taxon>
        <taxon>Kitasatosporales</taxon>
        <taxon>Streptomycetaceae</taxon>
        <taxon>Streptomyces</taxon>
    </lineage>
</organism>
<evidence type="ECO:0000313" key="1">
    <source>
        <dbReference type="EMBL" id="MFD1660040.1"/>
    </source>
</evidence>
<gene>
    <name evidence="1" type="ORF">ACFSL4_18025</name>
</gene>